<gene>
    <name evidence="2" type="ORF">A4X13_0g3499</name>
</gene>
<comment type="caution">
    <text evidence="2">The sequence shown here is derived from an EMBL/GenBank/DDBJ whole genome shotgun (WGS) entry which is preliminary data.</text>
</comment>
<protein>
    <submittedName>
        <fullName evidence="2">Uncharacterized protein</fullName>
    </submittedName>
</protein>
<evidence type="ECO:0000256" key="1">
    <source>
        <dbReference type="SAM" id="MobiDB-lite"/>
    </source>
</evidence>
<reference evidence="2" key="1">
    <citation type="submission" date="2016-04" db="EMBL/GenBank/DDBJ databases">
        <authorList>
            <person name="Nguyen H.D."/>
            <person name="Samba Siva P."/>
            <person name="Cullis J."/>
            <person name="Levesque C.A."/>
            <person name="Hambleton S."/>
        </authorList>
    </citation>
    <scope>NUCLEOTIDE SEQUENCE</scope>
    <source>
        <strain evidence="2">DAOMC 236416</strain>
    </source>
</reference>
<evidence type="ECO:0000313" key="3">
    <source>
        <dbReference type="Proteomes" id="UP000077521"/>
    </source>
</evidence>
<feature type="compositionally biased region" description="Basic and acidic residues" evidence="1">
    <location>
        <begin position="88"/>
        <end position="98"/>
    </location>
</feature>
<accession>A0A8T8T1V3</accession>
<dbReference type="AlphaFoldDB" id="A0A8T8T1V3"/>
<reference evidence="2" key="2">
    <citation type="journal article" date="2019" name="IMA Fungus">
        <title>Genome sequencing and comparison of five Tilletia species to identify candidate genes for the detection of regulated species infecting wheat.</title>
        <authorList>
            <person name="Nguyen H.D.T."/>
            <person name="Sultana T."/>
            <person name="Kesanakurti P."/>
            <person name="Hambleton S."/>
        </authorList>
    </citation>
    <scope>NUCLEOTIDE SEQUENCE</scope>
    <source>
        <strain evidence="2">DAOMC 236416</strain>
    </source>
</reference>
<keyword evidence="3" id="KW-1185">Reference proteome</keyword>
<sequence length="127" mass="14215">MARTKGTGQSLVRSDFAEVNDTGSALQQVVSPKDTYAQAPNHDDEGVMDVAMMAPCVMISRTSMHFFFRLIQASAFVLSIRLPSELQRSDRRCSETSKRGSLLPQGPHRRLHAQRLFRPQILKDNGN</sequence>
<dbReference type="Proteomes" id="UP000077521">
    <property type="component" value="Unassembled WGS sequence"/>
</dbReference>
<dbReference type="EMBL" id="LWDF02000198">
    <property type="protein sequence ID" value="KAE8254222.1"/>
    <property type="molecule type" value="Genomic_DNA"/>
</dbReference>
<name>A0A8T8T1V3_9BASI</name>
<feature type="region of interest" description="Disordered" evidence="1">
    <location>
        <begin position="88"/>
        <end position="109"/>
    </location>
</feature>
<evidence type="ECO:0000313" key="2">
    <source>
        <dbReference type="EMBL" id="KAE8254222.1"/>
    </source>
</evidence>
<proteinExistence type="predicted"/>
<organism evidence="2 3">
    <name type="scientific">Tilletia indica</name>
    <dbReference type="NCBI Taxonomy" id="43049"/>
    <lineage>
        <taxon>Eukaryota</taxon>
        <taxon>Fungi</taxon>
        <taxon>Dikarya</taxon>
        <taxon>Basidiomycota</taxon>
        <taxon>Ustilaginomycotina</taxon>
        <taxon>Exobasidiomycetes</taxon>
        <taxon>Tilletiales</taxon>
        <taxon>Tilletiaceae</taxon>
        <taxon>Tilletia</taxon>
    </lineage>
</organism>